<reference evidence="9" key="1">
    <citation type="submission" date="2023-02" db="EMBL/GenBank/DDBJ databases">
        <title>The sequence of Aeromonas allosaccharophila K520.</title>
        <authorList>
            <person name="Luo X."/>
        </authorList>
    </citation>
    <scope>NUCLEOTIDE SEQUENCE</scope>
    <source>
        <strain evidence="9">K520</strain>
    </source>
</reference>
<dbReference type="PANTHER" id="PTHR30576">
    <property type="entry name" value="COLANIC BIOSYNTHESIS UDP-GLUCOSE LIPID CARRIER TRANSFERASE"/>
    <property type="match status" value="1"/>
</dbReference>
<dbReference type="AlphaFoldDB" id="A0AAX3NXK4"/>
<dbReference type="GO" id="GO:0016020">
    <property type="term" value="C:membrane"/>
    <property type="evidence" value="ECO:0007669"/>
    <property type="project" value="UniProtKB-SubCell"/>
</dbReference>
<comment type="similarity">
    <text evidence="2">Belongs to the bacterial sugar transferase family.</text>
</comment>
<evidence type="ECO:0000256" key="2">
    <source>
        <dbReference type="ARBA" id="ARBA00006464"/>
    </source>
</evidence>
<dbReference type="InterPro" id="IPR017475">
    <property type="entry name" value="EPS_sugar_tfrase"/>
</dbReference>
<organism evidence="9 10">
    <name type="scientific">Aeromonas allosaccharophila</name>
    <dbReference type="NCBI Taxonomy" id="656"/>
    <lineage>
        <taxon>Bacteria</taxon>
        <taxon>Pseudomonadati</taxon>
        <taxon>Pseudomonadota</taxon>
        <taxon>Gammaproteobacteria</taxon>
        <taxon>Aeromonadales</taxon>
        <taxon>Aeromonadaceae</taxon>
        <taxon>Aeromonas</taxon>
    </lineage>
</organism>
<evidence type="ECO:0000256" key="6">
    <source>
        <dbReference type="ARBA" id="ARBA00023136"/>
    </source>
</evidence>
<dbReference type="EMBL" id="CP118988">
    <property type="protein sequence ID" value="WED78057.1"/>
    <property type="molecule type" value="Genomic_DNA"/>
</dbReference>
<proteinExistence type="inferred from homology"/>
<gene>
    <name evidence="9" type="ORF">PYU98_07485</name>
</gene>
<keyword evidence="3 9" id="KW-0808">Transferase</keyword>
<dbReference type="PANTHER" id="PTHR30576:SF0">
    <property type="entry name" value="UNDECAPRENYL-PHOSPHATE N-ACETYLGALACTOSAMINYL 1-PHOSPHATE TRANSFERASE-RELATED"/>
    <property type="match status" value="1"/>
</dbReference>
<feature type="domain" description="Bacterial sugar transferase" evidence="8">
    <location>
        <begin position="250"/>
        <end position="432"/>
    </location>
</feature>
<accession>A0AAX3NXK4</accession>
<evidence type="ECO:0000256" key="7">
    <source>
        <dbReference type="SAM" id="Phobius"/>
    </source>
</evidence>
<evidence type="ECO:0000313" key="9">
    <source>
        <dbReference type="EMBL" id="WED78057.1"/>
    </source>
</evidence>
<sequence>MSYQLFFIKIILRHQVSYQRRHSRWYERVLFSPPSSFLVGALLAVCLPAIERWGWAFWERLDAVRVNTLVGAFVASLLTGIVLHRFLRYPGASPVAYMIPTVTALYGGLVGTLFFLRMPYSRQVLFESYVVALLCCWLVYFIGRRYRTPKYALLPFGDYVPLTEYHCVEWRLLDKPDLGKIRYDAVVADLRDEKLEGQWERFLARCALAQIPVYHIKQISETLTGRVKIDHLHENQLGSLLPSPIYAFVKRSIDILAALVAIPLFSPLMLVTALLIKLESPGPVLFLQNRVGKGNKDFCIYKFRSMCIDSEKAGAQFAKDEDMRVTQVGKVIRKLRIDELPQFFNVLKGDMSLIGPRPEQRIFVDQFEHQIPFYMYRHIVRPGISGWAQVMQGYAANADDTRIKIELDFYYIKHFSLWLDVLIAFKTIKTILTGFGAR</sequence>
<dbReference type="NCBIfam" id="TIGR03025">
    <property type="entry name" value="EPS_sugtrans"/>
    <property type="match status" value="1"/>
</dbReference>
<dbReference type="RefSeq" id="WP_275057805.1">
    <property type="nucleotide sequence ID" value="NZ_CP118988.1"/>
</dbReference>
<keyword evidence="6 7" id="KW-0472">Membrane</keyword>
<comment type="subcellular location">
    <subcellularLocation>
        <location evidence="1">Membrane</location>
        <topology evidence="1">Multi-pass membrane protein</topology>
    </subcellularLocation>
</comment>
<feature type="transmembrane region" description="Helical" evidence="7">
    <location>
        <begin position="124"/>
        <end position="143"/>
    </location>
</feature>
<evidence type="ECO:0000256" key="1">
    <source>
        <dbReference type="ARBA" id="ARBA00004141"/>
    </source>
</evidence>
<evidence type="ECO:0000313" key="10">
    <source>
        <dbReference type="Proteomes" id="UP001213721"/>
    </source>
</evidence>
<evidence type="ECO:0000259" key="8">
    <source>
        <dbReference type="Pfam" id="PF02397"/>
    </source>
</evidence>
<feature type="transmembrane region" description="Helical" evidence="7">
    <location>
        <begin position="255"/>
        <end position="276"/>
    </location>
</feature>
<evidence type="ECO:0000256" key="4">
    <source>
        <dbReference type="ARBA" id="ARBA00022692"/>
    </source>
</evidence>
<feature type="transmembrane region" description="Helical" evidence="7">
    <location>
        <begin position="62"/>
        <end position="83"/>
    </location>
</feature>
<evidence type="ECO:0000256" key="3">
    <source>
        <dbReference type="ARBA" id="ARBA00022679"/>
    </source>
</evidence>
<dbReference type="GO" id="GO:0016780">
    <property type="term" value="F:phosphotransferase activity, for other substituted phosphate groups"/>
    <property type="evidence" value="ECO:0007669"/>
    <property type="project" value="TreeGrafter"/>
</dbReference>
<dbReference type="InterPro" id="IPR003362">
    <property type="entry name" value="Bact_transf"/>
</dbReference>
<keyword evidence="5 7" id="KW-1133">Transmembrane helix</keyword>
<dbReference type="Proteomes" id="UP001213721">
    <property type="component" value="Chromosome"/>
</dbReference>
<evidence type="ECO:0000256" key="5">
    <source>
        <dbReference type="ARBA" id="ARBA00022989"/>
    </source>
</evidence>
<feature type="transmembrane region" description="Helical" evidence="7">
    <location>
        <begin position="29"/>
        <end position="50"/>
    </location>
</feature>
<dbReference type="Pfam" id="PF02397">
    <property type="entry name" value="Bac_transf"/>
    <property type="match status" value="1"/>
</dbReference>
<feature type="transmembrane region" description="Helical" evidence="7">
    <location>
        <begin position="95"/>
        <end position="118"/>
    </location>
</feature>
<name>A0AAX3NXK4_9GAMM</name>
<protein>
    <submittedName>
        <fullName evidence="9">Sugar transferase</fullName>
    </submittedName>
</protein>
<keyword evidence="4 7" id="KW-0812">Transmembrane</keyword>